<dbReference type="Gene3D" id="3.30.2090.10">
    <property type="entry name" value="Multidrug efflux transporter AcrB TolC docking domain, DN and DC subdomains"/>
    <property type="match status" value="1"/>
</dbReference>
<dbReference type="PANTHER" id="PTHR32063:SF0">
    <property type="entry name" value="SWARMING MOTILITY PROTEIN SWRC"/>
    <property type="match status" value="1"/>
</dbReference>
<evidence type="ECO:0008006" key="3">
    <source>
        <dbReference type="Google" id="ProtNLM"/>
    </source>
</evidence>
<name>X1I0M7_9ZZZZ</name>
<feature type="transmembrane region" description="Helical" evidence="1">
    <location>
        <begin position="126"/>
        <end position="148"/>
    </location>
</feature>
<gene>
    <name evidence="2" type="ORF">S03H2_30901</name>
</gene>
<organism evidence="2">
    <name type="scientific">marine sediment metagenome</name>
    <dbReference type="NCBI Taxonomy" id="412755"/>
    <lineage>
        <taxon>unclassified sequences</taxon>
        <taxon>metagenomes</taxon>
        <taxon>ecological metagenomes</taxon>
    </lineage>
</organism>
<feature type="transmembrane region" description="Helical" evidence="1">
    <location>
        <begin position="154"/>
        <end position="177"/>
    </location>
</feature>
<dbReference type="GO" id="GO:0042910">
    <property type="term" value="F:xenobiotic transmembrane transporter activity"/>
    <property type="evidence" value="ECO:0007669"/>
    <property type="project" value="TreeGrafter"/>
</dbReference>
<reference evidence="2" key="1">
    <citation type="journal article" date="2014" name="Front. Microbiol.">
        <title>High frequency of phylogenetically diverse reductive dehalogenase-homologous genes in deep subseafloor sedimentary metagenomes.</title>
        <authorList>
            <person name="Kawai M."/>
            <person name="Futagami T."/>
            <person name="Toyoda A."/>
            <person name="Takaki Y."/>
            <person name="Nishi S."/>
            <person name="Hori S."/>
            <person name="Arai W."/>
            <person name="Tsubouchi T."/>
            <person name="Morono Y."/>
            <person name="Uchiyama I."/>
            <person name="Ito T."/>
            <person name="Fujiyama A."/>
            <person name="Inagaki F."/>
            <person name="Takami H."/>
        </authorList>
    </citation>
    <scope>NUCLEOTIDE SEQUENCE</scope>
    <source>
        <strain evidence="2">Expedition CK06-06</strain>
    </source>
</reference>
<keyword evidence="1" id="KW-0472">Membrane</keyword>
<feature type="transmembrane region" description="Helical" evidence="1">
    <location>
        <begin position="96"/>
        <end position="119"/>
    </location>
</feature>
<dbReference type="InterPro" id="IPR027463">
    <property type="entry name" value="AcrB_DN_DC_subdom"/>
</dbReference>
<feature type="transmembrane region" description="Helical" evidence="1">
    <location>
        <begin position="229"/>
        <end position="254"/>
    </location>
</feature>
<dbReference type="AlphaFoldDB" id="X1I0M7"/>
<accession>X1I0M7</accession>
<evidence type="ECO:0000313" key="2">
    <source>
        <dbReference type="EMBL" id="GAH59629.1"/>
    </source>
</evidence>
<dbReference type="PANTHER" id="PTHR32063">
    <property type="match status" value="1"/>
</dbReference>
<sequence>LYAAENPEALTKALPIGYPVSVTLGDIADIALVQSPTHISHYDLQFSASVEGTVDEKDMGAVNRRVDDVIDEVLASPGLEDVDVKMGGMFEEMASGFSSMGIAIIIAIFIAFLILAISMRSVLNPLIIMVSLPLASIGAILGLLIAGYPLGMSGMMGVLMLVGIVLTNAIVLIALVVQLRKRGMSTYDALIEGGQTRLRPILMTALTTMIAMLPLAVGIGAGTLLAAELAVVVIGGLFSSTLLTLLVIPVLYSLADGLRSRSRVTITK</sequence>
<feature type="non-terminal residue" evidence="2">
    <location>
        <position position="1"/>
    </location>
</feature>
<keyword evidence="1" id="KW-1133">Transmembrane helix</keyword>
<feature type="transmembrane region" description="Helical" evidence="1">
    <location>
        <begin position="198"/>
        <end position="217"/>
    </location>
</feature>
<comment type="caution">
    <text evidence="2">The sequence shown here is derived from an EMBL/GenBank/DDBJ whole genome shotgun (WGS) entry which is preliminary data.</text>
</comment>
<dbReference type="Gene3D" id="3.30.70.1440">
    <property type="entry name" value="Multidrug efflux transporter AcrB pore domain"/>
    <property type="match status" value="1"/>
</dbReference>
<dbReference type="SUPFAM" id="SSF82866">
    <property type="entry name" value="Multidrug efflux transporter AcrB transmembrane domain"/>
    <property type="match status" value="1"/>
</dbReference>
<dbReference type="GO" id="GO:0005886">
    <property type="term" value="C:plasma membrane"/>
    <property type="evidence" value="ECO:0007669"/>
    <property type="project" value="TreeGrafter"/>
</dbReference>
<protein>
    <recommendedName>
        <fullName evidence="3">Efflux RND transporter permease subunit</fullName>
    </recommendedName>
</protein>
<dbReference type="InterPro" id="IPR001036">
    <property type="entry name" value="Acrflvin-R"/>
</dbReference>
<evidence type="ECO:0000256" key="1">
    <source>
        <dbReference type="SAM" id="Phobius"/>
    </source>
</evidence>
<keyword evidence="1" id="KW-0812">Transmembrane</keyword>
<dbReference type="Gene3D" id="1.20.1640.10">
    <property type="entry name" value="Multidrug efflux transporter AcrB transmembrane domain"/>
    <property type="match status" value="1"/>
</dbReference>
<dbReference type="PRINTS" id="PR00702">
    <property type="entry name" value="ACRIFLAVINRP"/>
</dbReference>
<dbReference type="EMBL" id="BARU01018716">
    <property type="protein sequence ID" value="GAH59629.1"/>
    <property type="molecule type" value="Genomic_DNA"/>
</dbReference>
<dbReference type="Pfam" id="PF00873">
    <property type="entry name" value="ACR_tran"/>
    <property type="match status" value="1"/>
</dbReference>
<proteinExistence type="predicted"/>